<dbReference type="RefSeq" id="WP_371384726.1">
    <property type="nucleotide sequence ID" value="NZ_JBGLYH010000001.1"/>
</dbReference>
<dbReference type="EMBL" id="JBGLYH010000001">
    <property type="protein sequence ID" value="MEZ7195171.1"/>
    <property type="molecule type" value="Genomic_DNA"/>
</dbReference>
<dbReference type="SUPFAM" id="SSF53448">
    <property type="entry name" value="Nucleotide-diphospho-sugar transferases"/>
    <property type="match status" value="1"/>
</dbReference>
<gene>
    <name evidence="2" type="ORF">AB6M95_00285</name>
</gene>
<comment type="caution">
    <text evidence="2">The sequence shown here is derived from an EMBL/GenBank/DDBJ whole genome shotgun (WGS) entry which is preliminary data.</text>
</comment>
<reference evidence="2 3" key="1">
    <citation type="submission" date="2024-08" db="EMBL/GenBank/DDBJ databases">
        <title>Sulfate-reducing bacteria isolated from formation water of the oil field in Kazakhstan and description of Pseudodesulfovibrio sp.</title>
        <authorList>
            <person name="Bidzhieva S.K."/>
            <person name="Tourova T.P."/>
            <person name="Grouzdev D.S."/>
            <person name="Beletsky A.V."/>
            <person name="Sokolova D.S."/>
            <person name="Samigullina S.R."/>
            <person name="Poltaraus A.B."/>
            <person name="Avtukh A.N."/>
            <person name="Tereshina V.M."/>
            <person name="Zhaparov N.S."/>
            <person name="Mardanov A.V."/>
            <person name="Nazina T.N."/>
        </authorList>
    </citation>
    <scope>NUCLEOTIDE SEQUENCE [LARGE SCALE GENOMIC DNA]</scope>
    <source>
        <strain evidence="2 3">9FUS</strain>
    </source>
</reference>
<dbReference type="Proteomes" id="UP001568698">
    <property type="component" value="Unassembled WGS sequence"/>
</dbReference>
<dbReference type="CDD" id="cd04179">
    <property type="entry name" value="DPM_DPG-synthase_like"/>
    <property type="match status" value="1"/>
</dbReference>
<accession>A0ABV4JWW6</accession>
<organism evidence="2 3">
    <name type="scientific">Pseudodesulfovibrio karagichevae</name>
    <dbReference type="NCBI Taxonomy" id="3239305"/>
    <lineage>
        <taxon>Bacteria</taxon>
        <taxon>Pseudomonadati</taxon>
        <taxon>Thermodesulfobacteriota</taxon>
        <taxon>Desulfovibrionia</taxon>
        <taxon>Desulfovibrionales</taxon>
        <taxon>Desulfovibrionaceae</taxon>
    </lineage>
</organism>
<name>A0ABV4JWW6_9BACT</name>
<feature type="domain" description="Glycosyltransferase 2-like" evidence="1">
    <location>
        <begin position="9"/>
        <end position="158"/>
    </location>
</feature>
<sequence length="241" mass="27036">MISPSDVAVIIPALNEAPTIGSMVEQVRQLGCVVYVVDDNSGDDTFERAVAAGATTLRLPYTAGAWMAAQAGLRHASRQAKHGYFLTMDGDGQHEPRYIPDLIRAYEREGANTLIGSCPQRGSRARKLAWRLFARLTRLGIVDLTSGFRLYDRKALDALLSREGTLLDYQDIGVLLLLRRRGVTCREYPICMGERVNGHSRIFDSWLDVGRYMMKTFIWIFVDWITGRGPSPRKQEGHDAF</sequence>
<proteinExistence type="predicted"/>
<dbReference type="Gene3D" id="3.90.550.10">
    <property type="entry name" value="Spore Coat Polysaccharide Biosynthesis Protein SpsA, Chain A"/>
    <property type="match status" value="1"/>
</dbReference>
<dbReference type="InterPro" id="IPR001173">
    <property type="entry name" value="Glyco_trans_2-like"/>
</dbReference>
<dbReference type="PANTHER" id="PTHR48090">
    <property type="entry name" value="UNDECAPRENYL-PHOSPHATE 4-DEOXY-4-FORMAMIDO-L-ARABINOSE TRANSFERASE-RELATED"/>
    <property type="match status" value="1"/>
</dbReference>
<keyword evidence="3" id="KW-1185">Reference proteome</keyword>
<dbReference type="InterPro" id="IPR029044">
    <property type="entry name" value="Nucleotide-diphossugar_trans"/>
</dbReference>
<dbReference type="InterPro" id="IPR050256">
    <property type="entry name" value="Glycosyltransferase_2"/>
</dbReference>
<evidence type="ECO:0000313" key="2">
    <source>
        <dbReference type="EMBL" id="MEZ7195171.1"/>
    </source>
</evidence>
<protein>
    <submittedName>
        <fullName evidence="2">Glycosyltransferase family 2 protein</fullName>
    </submittedName>
</protein>
<evidence type="ECO:0000259" key="1">
    <source>
        <dbReference type="Pfam" id="PF00535"/>
    </source>
</evidence>
<evidence type="ECO:0000313" key="3">
    <source>
        <dbReference type="Proteomes" id="UP001568698"/>
    </source>
</evidence>
<dbReference type="Pfam" id="PF00535">
    <property type="entry name" value="Glycos_transf_2"/>
    <property type="match status" value="1"/>
</dbReference>
<dbReference type="PANTHER" id="PTHR48090:SF7">
    <property type="entry name" value="RFBJ PROTEIN"/>
    <property type="match status" value="1"/>
</dbReference>